<sequence length="196" mass="23062">MFGLDEKMEKEKKEKKEKNEAEIPPEERIRKAPGFRNHCPLENETFFINGQEEIIRFEIKVSCGTRLCGYLNKRRDDCIHNPTTRCLEWQPKEWEFYSRWRGGVFGNPFKVRHTPHMLGPVLEPIWDFNNRGEWVQMRDVPDELKDCDWVKEAVPEQRLFFNAAAQSAGGGSHYMLDLNPSKFLYQKSTCLPIAKP</sequence>
<proteinExistence type="predicted"/>
<feature type="region of interest" description="Disordered" evidence="1">
    <location>
        <begin position="1"/>
        <end position="26"/>
    </location>
</feature>
<keyword evidence="3" id="KW-1185">Reference proteome</keyword>
<protein>
    <submittedName>
        <fullName evidence="2">Uncharacterized protein</fullName>
    </submittedName>
</protein>
<accession>A0A6A5QF95</accession>
<name>A0A6A5QF95_AMPQU</name>
<evidence type="ECO:0000256" key="1">
    <source>
        <dbReference type="SAM" id="MobiDB-lite"/>
    </source>
</evidence>
<gene>
    <name evidence="2" type="ORF">BDU57DRAFT_597770</name>
</gene>
<dbReference type="EMBL" id="ML979139">
    <property type="protein sequence ID" value="KAF1913446.1"/>
    <property type="molecule type" value="Genomic_DNA"/>
</dbReference>
<organism evidence="2 3">
    <name type="scientific">Ampelomyces quisqualis</name>
    <name type="common">Powdery mildew agent</name>
    <dbReference type="NCBI Taxonomy" id="50730"/>
    <lineage>
        <taxon>Eukaryota</taxon>
        <taxon>Fungi</taxon>
        <taxon>Dikarya</taxon>
        <taxon>Ascomycota</taxon>
        <taxon>Pezizomycotina</taxon>
        <taxon>Dothideomycetes</taxon>
        <taxon>Pleosporomycetidae</taxon>
        <taxon>Pleosporales</taxon>
        <taxon>Pleosporineae</taxon>
        <taxon>Phaeosphaeriaceae</taxon>
        <taxon>Ampelomyces</taxon>
    </lineage>
</organism>
<evidence type="ECO:0000313" key="2">
    <source>
        <dbReference type="EMBL" id="KAF1913446.1"/>
    </source>
</evidence>
<dbReference type="Proteomes" id="UP000800096">
    <property type="component" value="Unassembled WGS sequence"/>
</dbReference>
<evidence type="ECO:0000313" key="3">
    <source>
        <dbReference type="Proteomes" id="UP000800096"/>
    </source>
</evidence>
<reference evidence="2" key="1">
    <citation type="journal article" date="2020" name="Stud. Mycol.">
        <title>101 Dothideomycetes genomes: a test case for predicting lifestyles and emergence of pathogens.</title>
        <authorList>
            <person name="Haridas S."/>
            <person name="Albert R."/>
            <person name="Binder M."/>
            <person name="Bloem J."/>
            <person name="Labutti K."/>
            <person name="Salamov A."/>
            <person name="Andreopoulos B."/>
            <person name="Baker S."/>
            <person name="Barry K."/>
            <person name="Bills G."/>
            <person name="Bluhm B."/>
            <person name="Cannon C."/>
            <person name="Castanera R."/>
            <person name="Culley D."/>
            <person name="Daum C."/>
            <person name="Ezra D."/>
            <person name="Gonzalez J."/>
            <person name="Henrissat B."/>
            <person name="Kuo A."/>
            <person name="Liang C."/>
            <person name="Lipzen A."/>
            <person name="Lutzoni F."/>
            <person name="Magnuson J."/>
            <person name="Mondo S."/>
            <person name="Nolan M."/>
            <person name="Ohm R."/>
            <person name="Pangilinan J."/>
            <person name="Park H.-J."/>
            <person name="Ramirez L."/>
            <person name="Alfaro M."/>
            <person name="Sun H."/>
            <person name="Tritt A."/>
            <person name="Yoshinaga Y."/>
            <person name="Zwiers L.-H."/>
            <person name="Turgeon B."/>
            <person name="Goodwin S."/>
            <person name="Spatafora J."/>
            <person name="Crous P."/>
            <person name="Grigoriev I."/>
        </authorList>
    </citation>
    <scope>NUCLEOTIDE SEQUENCE</scope>
    <source>
        <strain evidence="2">HMLAC05119</strain>
    </source>
</reference>
<dbReference type="AlphaFoldDB" id="A0A6A5QF95"/>